<feature type="non-terminal residue" evidence="14">
    <location>
        <position position="483"/>
    </location>
</feature>
<evidence type="ECO:0000313" key="14">
    <source>
        <dbReference type="RefSeq" id="XP_021009915.1"/>
    </source>
</evidence>
<dbReference type="InterPro" id="IPR028082">
    <property type="entry name" value="Peripla_BP_I"/>
</dbReference>
<name>A0A6P5P4X0_MUSCR</name>
<gene>
    <name evidence="14" type="primary">LOC110287703</name>
</gene>
<dbReference type="PRINTS" id="PR01535">
    <property type="entry name" value="VOMERONASL2R"/>
</dbReference>
<dbReference type="CDD" id="cd06365">
    <property type="entry name" value="PBP1_pheromone_receptor"/>
    <property type="match status" value="1"/>
</dbReference>
<keyword evidence="9" id="KW-0325">Glycoprotein</keyword>
<keyword evidence="13" id="KW-1185">Reference proteome</keyword>
<dbReference type="PRINTS" id="PR00248">
    <property type="entry name" value="GPCRMGR"/>
</dbReference>
<protein>
    <submittedName>
        <fullName evidence="14">Vomeronasal type-2 receptor 116-like</fullName>
    </submittedName>
</protein>
<dbReference type="Gene3D" id="2.10.50.30">
    <property type="entry name" value="GPCR, family 3, nine cysteines domain"/>
    <property type="match status" value="1"/>
</dbReference>
<evidence type="ECO:0000259" key="11">
    <source>
        <dbReference type="Pfam" id="PF01094"/>
    </source>
</evidence>
<dbReference type="GO" id="GO:0004930">
    <property type="term" value="F:G protein-coupled receptor activity"/>
    <property type="evidence" value="ECO:0007669"/>
    <property type="project" value="UniProtKB-KW"/>
</dbReference>
<evidence type="ECO:0000256" key="7">
    <source>
        <dbReference type="ARBA" id="ARBA00023136"/>
    </source>
</evidence>
<dbReference type="InterPro" id="IPR038550">
    <property type="entry name" value="GPCR_3_9-Cys_sf"/>
</dbReference>
<evidence type="ECO:0000256" key="1">
    <source>
        <dbReference type="ARBA" id="ARBA00004651"/>
    </source>
</evidence>
<keyword evidence="7" id="KW-0472">Membrane</keyword>
<evidence type="ECO:0000256" key="2">
    <source>
        <dbReference type="ARBA" id="ARBA00022475"/>
    </source>
</evidence>
<sequence>YKFKNYQFVLALVFAIEEINRNPDLLPNTTIGYNIYNIPYTEKNILYRVFLWCTGIINHLPNYDCGHKRKSPAVLTGPSWSVSAHIGTFLQLYKIPQVTFGSFDSILNDRHTFNSIYQMAPKDTSLSLAIVLLLLHFSWSWVGLILPDDHRGTQILLDLRENMESHGICIAFLKMISGTWNAYFNALWKNMEMIEESSANVIVIYGDIIFVQGSMRYITQLFVAWKVWVLASSWDVDTHTDSFMLEPFHGSLIFSHHHEEMVEFINFVQTVNPYKYPEDNYLPQFWHLLFNCSFSKFDCQLLENCQPNASLDLLPRHLFDPAMSEEGYNIYSAVYAVAYSLHEMNLQEIQIQPYANGEKMVFSPWKLHPFLKNTIMKRNVGRHTATHGGENLDAQYDILNFWNFPSGLGLKVKVGTYSLNAQQGLQFSLFEQMIQWPIAFTKIPQSVCSESCRPGFRKSVQEGEATCCFYCTPCADNEISNET</sequence>
<dbReference type="AlphaFoldDB" id="A0A6P5P4X0"/>
<dbReference type="Gene3D" id="3.40.50.2300">
    <property type="match status" value="2"/>
</dbReference>
<feature type="domain" description="GPCR family 3 nine cysteines" evidence="12">
    <location>
        <begin position="443"/>
        <end position="481"/>
    </location>
</feature>
<evidence type="ECO:0000256" key="5">
    <source>
        <dbReference type="ARBA" id="ARBA00022989"/>
    </source>
</evidence>
<dbReference type="GO" id="GO:0005886">
    <property type="term" value="C:plasma membrane"/>
    <property type="evidence" value="ECO:0007669"/>
    <property type="project" value="UniProtKB-SubCell"/>
</dbReference>
<feature type="non-terminal residue" evidence="14">
    <location>
        <position position="1"/>
    </location>
</feature>
<accession>A0A6P5P4X0</accession>
<dbReference type="InterPro" id="IPR000337">
    <property type="entry name" value="GPCR_3"/>
</dbReference>
<dbReference type="FunFam" id="2.10.50.30:FF:000007">
    <property type="entry name" value="Vomeronasal 2, receptor 82"/>
    <property type="match status" value="1"/>
</dbReference>
<dbReference type="InterPro" id="IPR011500">
    <property type="entry name" value="GPCR_3_9-Cys_dom"/>
</dbReference>
<dbReference type="InterPro" id="IPR000068">
    <property type="entry name" value="GPCR_3_Ca_sens_rcpt-rel"/>
</dbReference>
<dbReference type="PANTHER" id="PTHR24061">
    <property type="entry name" value="CALCIUM-SENSING RECEPTOR-RELATED"/>
    <property type="match status" value="1"/>
</dbReference>
<evidence type="ECO:0000259" key="12">
    <source>
        <dbReference type="Pfam" id="PF07562"/>
    </source>
</evidence>
<dbReference type="SUPFAM" id="SSF53822">
    <property type="entry name" value="Periplasmic binding protein-like I"/>
    <property type="match status" value="1"/>
</dbReference>
<comment type="subcellular location">
    <subcellularLocation>
        <location evidence="1">Cell membrane</location>
        <topology evidence="1">Multi-pass membrane protein</topology>
    </subcellularLocation>
</comment>
<proteinExistence type="predicted"/>
<keyword evidence="6" id="KW-0297">G-protein coupled receptor</keyword>
<dbReference type="FunFam" id="3.40.50.2300:FF:000024">
    <property type="entry name" value="Vomeronasal 2, receptor 73"/>
    <property type="match status" value="1"/>
</dbReference>
<dbReference type="GeneID" id="110287703"/>
<feature type="domain" description="Receptor ligand binding region" evidence="11">
    <location>
        <begin position="10"/>
        <end position="400"/>
    </location>
</feature>
<dbReference type="KEGG" id="mcal:110287703"/>
<keyword evidence="10" id="KW-0807">Transducer</keyword>
<evidence type="ECO:0000256" key="9">
    <source>
        <dbReference type="ARBA" id="ARBA00023180"/>
    </source>
</evidence>
<keyword evidence="5" id="KW-1133">Transmembrane helix</keyword>
<dbReference type="RefSeq" id="XP_021009915.1">
    <property type="nucleotide sequence ID" value="XM_021154256.1"/>
</dbReference>
<evidence type="ECO:0000256" key="6">
    <source>
        <dbReference type="ARBA" id="ARBA00023040"/>
    </source>
</evidence>
<evidence type="ECO:0000256" key="10">
    <source>
        <dbReference type="ARBA" id="ARBA00023224"/>
    </source>
</evidence>
<evidence type="ECO:0000313" key="13">
    <source>
        <dbReference type="Proteomes" id="UP000515126"/>
    </source>
</evidence>
<evidence type="ECO:0000256" key="3">
    <source>
        <dbReference type="ARBA" id="ARBA00022692"/>
    </source>
</evidence>
<keyword evidence="3" id="KW-0812">Transmembrane</keyword>
<keyword evidence="2" id="KW-1003">Cell membrane</keyword>
<evidence type="ECO:0000256" key="4">
    <source>
        <dbReference type="ARBA" id="ARBA00022729"/>
    </source>
</evidence>
<keyword evidence="4" id="KW-0732">Signal</keyword>
<keyword evidence="8" id="KW-0675">Receptor</keyword>
<dbReference type="PANTHER" id="PTHR24061:SF541">
    <property type="entry name" value="VOMERONASAL 2, RECEPTOR 58-RELATED"/>
    <property type="match status" value="1"/>
</dbReference>
<organism evidence="13 14">
    <name type="scientific">Mus caroli</name>
    <name type="common">Ryukyu mouse</name>
    <name type="synonym">Ricefield mouse</name>
    <dbReference type="NCBI Taxonomy" id="10089"/>
    <lineage>
        <taxon>Eukaryota</taxon>
        <taxon>Metazoa</taxon>
        <taxon>Chordata</taxon>
        <taxon>Craniata</taxon>
        <taxon>Vertebrata</taxon>
        <taxon>Euteleostomi</taxon>
        <taxon>Mammalia</taxon>
        <taxon>Eutheria</taxon>
        <taxon>Euarchontoglires</taxon>
        <taxon>Glires</taxon>
        <taxon>Rodentia</taxon>
        <taxon>Myomorpha</taxon>
        <taxon>Muroidea</taxon>
        <taxon>Muridae</taxon>
        <taxon>Murinae</taxon>
        <taxon>Mus</taxon>
        <taxon>Mus</taxon>
    </lineage>
</organism>
<dbReference type="Proteomes" id="UP000515126">
    <property type="component" value="Unplaced"/>
</dbReference>
<dbReference type="Pfam" id="PF07562">
    <property type="entry name" value="NCD3G"/>
    <property type="match status" value="1"/>
</dbReference>
<dbReference type="Pfam" id="PF01094">
    <property type="entry name" value="ANF_receptor"/>
    <property type="match status" value="1"/>
</dbReference>
<reference evidence="14" key="1">
    <citation type="submission" date="2025-08" db="UniProtKB">
        <authorList>
            <consortium name="RefSeq"/>
        </authorList>
    </citation>
    <scope>IDENTIFICATION</scope>
</reference>
<evidence type="ECO:0000256" key="8">
    <source>
        <dbReference type="ARBA" id="ARBA00023170"/>
    </source>
</evidence>
<dbReference type="InterPro" id="IPR004073">
    <property type="entry name" value="GPCR_3_vmron_rcpt_2"/>
</dbReference>
<dbReference type="InterPro" id="IPR001828">
    <property type="entry name" value="ANF_lig-bd_rcpt"/>
</dbReference>